<evidence type="ECO:0000313" key="2">
    <source>
        <dbReference type="EMBL" id="GAG77817.1"/>
    </source>
</evidence>
<dbReference type="Pfam" id="PF04851">
    <property type="entry name" value="ResIII"/>
    <property type="match status" value="1"/>
</dbReference>
<reference evidence="2" key="1">
    <citation type="journal article" date="2014" name="Front. Microbiol.">
        <title>High frequency of phylogenetically diverse reductive dehalogenase-homologous genes in deep subseafloor sedimentary metagenomes.</title>
        <authorList>
            <person name="Kawai M."/>
            <person name="Futagami T."/>
            <person name="Toyoda A."/>
            <person name="Takaki Y."/>
            <person name="Nishi S."/>
            <person name="Hori S."/>
            <person name="Arai W."/>
            <person name="Tsubouchi T."/>
            <person name="Morono Y."/>
            <person name="Uchiyama I."/>
            <person name="Ito T."/>
            <person name="Fujiyama A."/>
            <person name="Inagaki F."/>
            <person name="Takami H."/>
        </authorList>
    </citation>
    <scope>NUCLEOTIDE SEQUENCE</scope>
    <source>
        <strain evidence="2">Expedition CK06-06</strain>
    </source>
</reference>
<proteinExistence type="predicted"/>
<gene>
    <name evidence="2" type="ORF">S01H4_25556</name>
</gene>
<dbReference type="EMBL" id="BART01012178">
    <property type="protein sequence ID" value="GAG77817.1"/>
    <property type="molecule type" value="Genomic_DNA"/>
</dbReference>
<protein>
    <recommendedName>
        <fullName evidence="1">Helicase/UvrB N-terminal domain-containing protein</fullName>
    </recommendedName>
</protein>
<feature type="domain" description="Helicase/UvrB N-terminal" evidence="1">
    <location>
        <begin position="12"/>
        <end position="64"/>
    </location>
</feature>
<dbReference type="AlphaFoldDB" id="X1B942"/>
<dbReference type="InterPro" id="IPR006935">
    <property type="entry name" value="Helicase/UvrB_N"/>
</dbReference>
<dbReference type="SUPFAM" id="SSF52540">
    <property type="entry name" value="P-loop containing nucleoside triphosphate hydrolases"/>
    <property type="match status" value="1"/>
</dbReference>
<dbReference type="GO" id="GO:0016787">
    <property type="term" value="F:hydrolase activity"/>
    <property type="evidence" value="ECO:0007669"/>
    <property type="project" value="InterPro"/>
</dbReference>
<name>X1B942_9ZZZZ</name>
<dbReference type="GO" id="GO:0005524">
    <property type="term" value="F:ATP binding"/>
    <property type="evidence" value="ECO:0007669"/>
    <property type="project" value="InterPro"/>
</dbReference>
<evidence type="ECO:0000259" key="1">
    <source>
        <dbReference type="Pfam" id="PF04851"/>
    </source>
</evidence>
<comment type="caution">
    <text evidence="2">The sequence shown here is derived from an EMBL/GenBank/DDBJ whole genome shotgun (WGS) entry which is preliminary data.</text>
</comment>
<dbReference type="InterPro" id="IPR027417">
    <property type="entry name" value="P-loop_NTPase"/>
</dbReference>
<organism evidence="2">
    <name type="scientific">marine sediment metagenome</name>
    <dbReference type="NCBI Taxonomy" id="412755"/>
    <lineage>
        <taxon>unclassified sequences</taxon>
        <taxon>metagenomes</taxon>
        <taxon>ecological metagenomes</taxon>
    </lineage>
</organism>
<feature type="non-terminal residue" evidence="2">
    <location>
        <position position="68"/>
    </location>
</feature>
<sequence length="68" mass="7559">MKFNFLKNEKIDHREYQVNIAKKCFGNNSLVVIPTGLGKTIIAIIIAAHTLENSPPNSKVVVLIIARN</sequence>
<dbReference type="Gene3D" id="3.40.50.300">
    <property type="entry name" value="P-loop containing nucleotide triphosphate hydrolases"/>
    <property type="match status" value="1"/>
</dbReference>
<dbReference type="GO" id="GO:0003677">
    <property type="term" value="F:DNA binding"/>
    <property type="evidence" value="ECO:0007669"/>
    <property type="project" value="InterPro"/>
</dbReference>
<accession>X1B942</accession>